<keyword evidence="1" id="KW-0694">RNA-binding</keyword>
<dbReference type="Gene3D" id="3.30.70.330">
    <property type="match status" value="2"/>
</dbReference>
<dbReference type="SMART" id="SM00360">
    <property type="entry name" value="RRM"/>
    <property type="match status" value="1"/>
</dbReference>
<organism evidence="3 4">
    <name type="scientific">Podospora comata</name>
    <dbReference type="NCBI Taxonomy" id="48703"/>
    <lineage>
        <taxon>Eukaryota</taxon>
        <taxon>Fungi</taxon>
        <taxon>Dikarya</taxon>
        <taxon>Ascomycota</taxon>
        <taxon>Pezizomycotina</taxon>
        <taxon>Sordariomycetes</taxon>
        <taxon>Sordariomycetidae</taxon>
        <taxon>Sordariales</taxon>
        <taxon>Podosporaceae</taxon>
        <taxon>Podospora</taxon>
    </lineage>
</organism>
<dbReference type="EMBL" id="LR026964">
    <property type="protein sequence ID" value="VBB73626.1"/>
    <property type="molecule type" value="Genomic_DNA"/>
</dbReference>
<name>A0ABY6RZJ1_PODCO</name>
<dbReference type="PANTHER" id="PTHR15241:SF304">
    <property type="entry name" value="RRM DOMAIN-CONTAINING PROTEIN"/>
    <property type="match status" value="1"/>
</dbReference>
<feature type="domain" description="RRM" evidence="2">
    <location>
        <begin position="227"/>
        <end position="274"/>
    </location>
</feature>
<dbReference type="Proteomes" id="UP000280685">
    <property type="component" value="Chromosome 1"/>
</dbReference>
<sequence length="274" mass="31143">MSVSDSGNSAEIDPQDVYPSTACVFVANLAEPRDDVALEAAVTRAFSRFGTVFVKIRRDHNNLPFAFVQYTTEEEAKDAIERGRGVPIFGRPCRTEMVKSNRSKGSFIIYKRDCSEILIDEARKIMETFGTVSSIEVVDDDTCERMDLPSSVLVEYSSFNSKKTFSMVGLFFDCPSRILLYLLTTTHKAVALFPDYYIDMFDVRKRAARSNIDRDTEFLRQYDLDRRSIYVGGLPLDAREEEMFEIFSDVGEVIKVNMVQRHNQEGESIISSCS</sequence>
<evidence type="ECO:0000313" key="3">
    <source>
        <dbReference type="EMBL" id="VBB73626.1"/>
    </source>
</evidence>
<protein>
    <recommendedName>
        <fullName evidence="2">RRM domain-containing protein</fullName>
    </recommendedName>
</protein>
<dbReference type="PANTHER" id="PTHR15241">
    <property type="entry name" value="TRANSFORMER-2-RELATED"/>
    <property type="match status" value="1"/>
</dbReference>
<evidence type="ECO:0000256" key="1">
    <source>
        <dbReference type="PROSITE-ProRule" id="PRU00176"/>
    </source>
</evidence>
<dbReference type="InterPro" id="IPR035979">
    <property type="entry name" value="RBD_domain_sf"/>
</dbReference>
<gene>
    <name evidence="3" type="ORF">PODCO_120430</name>
</gene>
<accession>A0ABY6RZJ1</accession>
<keyword evidence="4" id="KW-1185">Reference proteome</keyword>
<dbReference type="InterPro" id="IPR000504">
    <property type="entry name" value="RRM_dom"/>
</dbReference>
<reference evidence="3" key="1">
    <citation type="submission" date="2018-02" db="EMBL/GenBank/DDBJ databases">
        <authorList>
            <person name="Silar P."/>
        </authorList>
    </citation>
    <scope>NUCLEOTIDE SEQUENCE [LARGE SCALE GENOMIC DNA]</scope>
    <source>
        <strain evidence="3">T</strain>
    </source>
</reference>
<proteinExistence type="predicted"/>
<evidence type="ECO:0000313" key="4">
    <source>
        <dbReference type="Proteomes" id="UP000280685"/>
    </source>
</evidence>
<dbReference type="InterPro" id="IPR012677">
    <property type="entry name" value="Nucleotide-bd_a/b_plait_sf"/>
</dbReference>
<dbReference type="PROSITE" id="PS50102">
    <property type="entry name" value="RRM"/>
    <property type="match status" value="2"/>
</dbReference>
<evidence type="ECO:0000259" key="2">
    <source>
        <dbReference type="PROSITE" id="PS50102"/>
    </source>
</evidence>
<feature type="domain" description="RRM" evidence="2">
    <location>
        <begin position="22"/>
        <end position="100"/>
    </location>
</feature>
<dbReference type="Pfam" id="PF00076">
    <property type="entry name" value="RRM_1"/>
    <property type="match status" value="2"/>
</dbReference>
<dbReference type="SUPFAM" id="SSF54928">
    <property type="entry name" value="RNA-binding domain, RBD"/>
    <property type="match status" value="2"/>
</dbReference>